<keyword evidence="2" id="KW-1185">Reference proteome</keyword>
<dbReference type="HOGENOM" id="CLU_1777091_0_0_1"/>
<sequence>MDAAEVTSQDPKSSAFLEHLSRAIIEECGNAKNFDSPIMSLMAPTFSAVHDSLTTFENRADFLVGMKAHFHMFPRAHLEVLNTSSDVDDEAGRADVFLFFRISGVGRGLDLKRECVALMQWERRENGQWMAVRYKGMRGSASFRDI</sequence>
<dbReference type="RefSeq" id="XP_007674832.1">
    <property type="nucleotide sequence ID" value="XM_007676642.1"/>
</dbReference>
<organism evidence="1 2">
    <name type="scientific">Baudoinia panamericana (strain UAMH 10762)</name>
    <name type="common">Angels' share fungus</name>
    <name type="synonym">Baudoinia compniacensis (strain UAMH 10762)</name>
    <dbReference type="NCBI Taxonomy" id="717646"/>
    <lineage>
        <taxon>Eukaryota</taxon>
        <taxon>Fungi</taxon>
        <taxon>Dikarya</taxon>
        <taxon>Ascomycota</taxon>
        <taxon>Pezizomycotina</taxon>
        <taxon>Dothideomycetes</taxon>
        <taxon>Dothideomycetidae</taxon>
        <taxon>Mycosphaerellales</taxon>
        <taxon>Teratosphaeriaceae</taxon>
        <taxon>Baudoinia</taxon>
    </lineage>
</organism>
<evidence type="ECO:0000313" key="2">
    <source>
        <dbReference type="Proteomes" id="UP000011761"/>
    </source>
</evidence>
<evidence type="ECO:0008006" key="3">
    <source>
        <dbReference type="Google" id="ProtNLM"/>
    </source>
</evidence>
<dbReference type="SUPFAM" id="SSF54427">
    <property type="entry name" value="NTF2-like"/>
    <property type="match status" value="1"/>
</dbReference>
<accession>M2NG77</accession>
<dbReference type="Proteomes" id="UP000011761">
    <property type="component" value="Unassembled WGS sequence"/>
</dbReference>
<protein>
    <recommendedName>
        <fullName evidence="3">SnoaL-like domain-containing protein</fullName>
    </recommendedName>
</protein>
<dbReference type="AlphaFoldDB" id="M2NG77"/>
<proteinExistence type="predicted"/>
<dbReference type="OrthoDB" id="4220976at2759"/>
<gene>
    <name evidence="1" type="ORF">BAUCODRAFT_120901</name>
</gene>
<dbReference type="OMA" id="QWERREN"/>
<dbReference type="EMBL" id="KB445553">
    <property type="protein sequence ID" value="EMC97985.1"/>
    <property type="molecule type" value="Genomic_DNA"/>
</dbReference>
<dbReference type="InterPro" id="IPR032710">
    <property type="entry name" value="NTF2-like_dom_sf"/>
</dbReference>
<dbReference type="eggNOG" id="ENOG502RM8E">
    <property type="taxonomic scope" value="Eukaryota"/>
</dbReference>
<dbReference type="GeneID" id="19107546"/>
<reference evidence="1 2" key="1">
    <citation type="journal article" date="2012" name="PLoS Pathog.">
        <title>Diverse lifestyles and strategies of plant pathogenesis encoded in the genomes of eighteen Dothideomycetes fungi.</title>
        <authorList>
            <person name="Ohm R.A."/>
            <person name="Feau N."/>
            <person name="Henrissat B."/>
            <person name="Schoch C.L."/>
            <person name="Horwitz B.A."/>
            <person name="Barry K.W."/>
            <person name="Condon B.J."/>
            <person name="Copeland A.C."/>
            <person name="Dhillon B."/>
            <person name="Glaser F."/>
            <person name="Hesse C.N."/>
            <person name="Kosti I."/>
            <person name="LaButti K."/>
            <person name="Lindquist E.A."/>
            <person name="Lucas S."/>
            <person name="Salamov A.A."/>
            <person name="Bradshaw R.E."/>
            <person name="Ciuffetti L."/>
            <person name="Hamelin R.C."/>
            <person name="Kema G.H.J."/>
            <person name="Lawrence C."/>
            <person name="Scott J.A."/>
            <person name="Spatafora J.W."/>
            <person name="Turgeon B.G."/>
            <person name="de Wit P.J.G.M."/>
            <person name="Zhong S."/>
            <person name="Goodwin S.B."/>
            <person name="Grigoriev I.V."/>
        </authorList>
    </citation>
    <scope>NUCLEOTIDE SEQUENCE [LARGE SCALE GENOMIC DNA]</scope>
    <source>
        <strain evidence="1 2">UAMH 10762</strain>
    </source>
</reference>
<evidence type="ECO:0000313" key="1">
    <source>
        <dbReference type="EMBL" id="EMC97985.1"/>
    </source>
</evidence>
<name>M2NG77_BAUPA</name>
<dbReference type="KEGG" id="bcom:BAUCODRAFT_120901"/>